<name>A0A0K8RDJ6_IXORI</name>
<dbReference type="InterPro" id="IPR006369">
    <property type="entry name" value="Protohaem_IX_farnesylTrfase"/>
</dbReference>
<dbReference type="GO" id="GO:0006784">
    <property type="term" value="P:heme A biosynthetic process"/>
    <property type="evidence" value="ECO:0007669"/>
    <property type="project" value="TreeGrafter"/>
</dbReference>
<dbReference type="GO" id="GO:0008495">
    <property type="term" value="F:protoheme IX farnesyltransferase activity"/>
    <property type="evidence" value="ECO:0007669"/>
    <property type="project" value="InterPro"/>
</dbReference>
<reference evidence="2" key="1">
    <citation type="submission" date="2012-12" db="EMBL/GenBank/DDBJ databases">
        <title>Identification and characterization of a phenylalanine ammonia-lyase gene family in Isatis indigotica Fort.</title>
        <authorList>
            <person name="Liu Q."/>
            <person name="Chen J."/>
            <person name="Zhou X."/>
            <person name="Di P."/>
            <person name="Xiao Y."/>
            <person name="Xuan H."/>
            <person name="Zhang L."/>
            <person name="Chen W."/>
        </authorList>
    </citation>
    <scope>NUCLEOTIDE SEQUENCE</scope>
    <source>
        <tissue evidence="2">Salivary gland</tissue>
    </source>
</reference>
<proteinExistence type="evidence at transcript level"/>
<dbReference type="AlphaFoldDB" id="A0A0K8RDJ6"/>
<sequence>MMSVTHPELCRAVALRHSVALLLLCSVAAPLADLTTWTFAVDTLPLNAYLLFRAWRFYREPDSATSRTLFRLSLVYLPLAHAAHVCEQEAAEDRSRRADGRLTAA</sequence>
<dbReference type="PANTHER" id="PTHR43448:SF2">
    <property type="entry name" value="PROTOHEME IX FARNESYLTRANSFERASE, MITOCHONDRIAL"/>
    <property type="match status" value="1"/>
</dbReference>
<dbReference type="GO" id="GO:0005739">
    <property type="term" value="C:mitochondrion"/>
    <property type="evidence" value="ECO:0007669"/>
    <property type="project" value="TreeGrafter"/>
</dbReference>
<dbReference type="EMBL" id="GADI01004865">
    <property type="protein sequence ID" value="JAA68943.1"/>
    <property type="molecule type" value="mRNA"/>
</dbReference>
<evidence type="ECO:0000256" key="1">
    <source>
        <dbReference type="ARBA" id="ARBA00022679"/>
    </source>
</evidence>
<organism evidence="2">
    <name type="scientific">Ixodes ricinus</name>
    <name type="common">Common tick</name>
    <name type="synonym">Acarus ricinus</name>
    <dbReference type="NCBI Taxonomy" id="34613"/>
    <lineage>
        <taxon>Eukaryota</taxon>
        <taxon>Metazoa</taxon>
        <taxon>Ecdysozoa</taxon>
        <taxon>Arthropoda</taxon>
        <taxon>Chelicerata</taxon>
        <taxon>Arachnida</taxon>
        <taxon>Acari</taxon>
        <taxon>Parasitiformes</taxon>
        <taxon>Ixodida</taxon>
        <taxon>Ixodoidea</taxon>
        <taxon>Ixodidae</taxon>
        <taxon>Ixodinae</taxon>
        <taxon>Ixodes</taxon>
    </lineage>
</organism>
<protein>
    <submittedName>
        <fullName evidence="2">Putative heme a farnesyltransferase</fullName>
    </submittedName>
</protein>
<dbReference type="GO" id="GO:0016020">
    <property type="term" value="C:membrane"/>
    <property type="evidence" value="ECO:0007669"/>
    <property type="project" value="InterPro"/>
</dbReference>
<evidence type="ECO:0000313" key="2">
    <source>
        <dbReference type="EMBL" id="JAA68943.1"/>
    </source>
</evidence>
<dbReference type="PANTHER" id="PTHR43448">
    <property type="entry name" value="PROTOHEME IX FARNESYLTRANSFERASE, MITOCHONDRIAL"/>
    <property type="match status" value="1"/>
</dbReference>
<keyword evidence="1 2" id="KW-0808">Transferase</keyword>
<accession>A0A0K8RDJ6</accession>